<evidence type="ECO:0000313" key="2">
    <source>
        <dbReference type="EnsemblMetazoa" id="XP_006571787"/>
    </source>
</evidence>
<reference evidence="3" key="3">
    <citation type="submission" date="2025-05" db="UniProtKB">
        <authorList>
            <consortium name="RefSeq"/>
        </authorList>
    </citation>
    <scope>NUCLEOTIDE SEQUENCE [LARGE SCALE GENOMIC DNA]</scope>
    <source>
        <strain evidence="3">DH4</strain>
    </source>
</reference>
<evidence type="ECO:0000313" key="3">
    <source>
        <dbReference type="Proteomes" id="UP000005203"/>
    </source>
</evidence>
<dbReference type="GeneID" id="100577882"/>
<dbReference type="OrthoDB" id="8194193at2759"/>
<dbReference type="RefSeq" id="XP_006571787.1">
    <property type="nucleotide sequence ID" value="XM_006571724.3"/>
</dbReference>
<dbReference type="Proteomes" id="UP000005203">
    <property type="component" value="Linkage group LG1"/>
</dbReference>
<proteinExistence type="predicted"/>
<sequence length="369" mass="42245">MCVCGCATSYDILVKSRSTYLPTYSSSTRWIKHRARRMRIDPVGQTITFAFLASLLSSGLDTVSSAPAYGPRTAVSNANNMDRWLQPCGNPVAMQFKKMPQRHSVHRTLKRVRTQLRVAQNHFRKHLDDVHEIYSKVYSLKGQYRMPWLPEKEFEWYYREVWCLEKGKKADRALPHLYDSLQRFAITFHHLRTFRLKSNINVDLTMDRRNEIINQMHNEILRVLCEVETAILNLGLQVPAAHTAKIVTESSNWAKEADLTSMLIQDWGVIRLYQAFLKAWTKAFRNATTLGSGTCDPNRPNPGAKNINKGSGPKGKRISKIKKQKRPVRKHSEGGGQNSSLPQGPKKSIPRNRLLKNKQKNGNVMKFAS</sequence>
<accession>A0A8B6Z9Z4</accession>
<evidence type="ECO:0000313" key="4">
    <source>
        <dbReference type="RefSeq" id="XP_006571787.1"/>
    </source>
</evidence>
<feature type="region of interest" description="Disordered" evidence="1">
    <location>
        <begin position="290"/>
        <end position="369"/>
    </location>
</feature>
<feature type="compositionally biased region" description="Basic residues" evidence="1">
    <location>
        <begin position="314"/>
        <end position="329"/>
    </location>
</feature>
<dbReference type="AlphaFoldDB" id="A0A7M7H103"/>
<reference evidence="2" key="1">
    <citation type="submission" date="2021-01" db="UniProtKB">
        <authorList>
            <consortium name="EnsemblMetazoa"/>
        </authorList>
    </citation>
    <scope>IDENTIFICATION</scope>
    <source>
        <strain evidence="2">DH4</strain>
    </source>
</reference>
<dbReference type="KEGG" id="ame:100577882"/>
<keyword evidence="3" id="KW-1185">Reference proteome</keyword>
<name>A0A7M7H103_APIME</name>
<feature type="compositionally biased region" description="Basic residues" evidence="1">
    <location>
        <begin position="348"/>
        <end position="359"/>
    </location>
</feature>
<reference evidence="4" key="2">
    <citation type="submission" date="2025-04" db="UniProtKB">
        <authorList>
            <consortium name="RefSeq"/>
        </authorList>
    </citation>
    <scope>IDENTIFICATION</scope>
    <source>
        <strain evidence="4">DH4</strain>
        <tissue evidence="4">Whole body</tissue>
    </source>
</reference>
<protein>
    <submittedName>
        <fullName evidence="4">Uncharacterized protein LOC100577882 isoform X1</fullName>
    </submittedName>
</protein>
<gene>
    <name evidence="4" type="primary">LOC100577882</name>
</gene>
<dbReference type="EnsemblMetazoa" id="XM_006571724">
    <property type="protein sequence ID" value="XP_006571787"/>
    <property type="gene ID" value="LOC100577882"/>
</dbReference>
<organism evidence="2">
    <name type="scientific">Apis mellifera</name>
    <name type="common">Honeybee</name>
    <dbReference type="NCBI Taxonomy" id="7460"/>
    <lineage>
        <taxon>Eukaryota</taxon>
        <taxon>Metazoa</taxon>
        <taxon>Ecdysozoa</taxon>
        <taxon>Arthropoda</taxon>
        <taxon>Hexapoda</taxon>
        <taxon>Insecta</taxon>
        <taxon>Pterygota</taxon>
        <taxon>Neoptera</taxon>
        <taxon>Endopterygota</taxon>
        <taxon>Hymenoptera</taxon>
        <taxon>Apocrita</taxon>
        <taxon>Aculeata</taxon>
        <taxon>Apoidea</taxon>
        <taxon>Anthophila</taxon>
        <taxon>Apidae</taxon>
        <taxon>Apis</taxon>
    </lineage>
</organism>
<evidence type="ECO:0000256" key="1">
    <source>
        <dbReference type="SAM" id="MobiDB-lite"/>
    </source>
</evidence>
<accession>A0A7M7H103</accession>